<proteinExistence type="predicted"/>
<evidence type="ECO:0000256" key="1">
    <source>
        <dbReference type="ARBA" id="ARBA00005010"/>
    </source>
</evidence>
<evidence type="ECO:0000256" key="6">
    <source>
        <dbReference type="ARBA" id="ARBA00047561"/>
    </source>
</evidence>
<keyword evidence="5" id="KW-0627">Porphyrin biosynthesis</keyword>
<evidence type="ECO:0000313" key="8">
    <source>
        <dbReference type="Proteomes" id="UP000195321"/>
    </source>
</evidence>
<dbReference type="SUPFAM" id="SSF51735">
    <property type="entry name" value="NAD(P)-binding Rossmann-fold domains"/>
    <property type="match status" value="1"/>
</dbReference>
<dbReference type="Pfam" id="PF13241">
    <property type="entry name" value="NAD_binding_7"/>
    <property type="match status" value="1"/>
</dbReference>
<dbReference type="NCBIfam" id="TIGR01470">
    <property type="entry name" value="cysG_Nterm"/>
    <property type="match status" value="1"/>
</dbReference>
<dbReference type="Gene3D" id="3.30.160.110">
    <property type="entry name" value="Siroheme synthase, domain 2"/>
    <property type="match status" value="1"/>
</dbReference>
<keyword evidence="4" id="KW-0520">NAD</keyword>
<dbReference type="RefSeq" id="WP_088094333.1">
    <property type="nucleotide sequence ID" value="NZ_JBALMA010000115.1"/>
</dbReference>
<dbReference type="Proteomes" id="UP000195321">
    <property type="component" value="Unassembled WGS sequence"/>
</dbReference>
<comment type="catalytic activity">
    <reaction evidence="6">
        <text>precorrin-2 + NAD(+) = sirohydrochlorin + NADH + 2 H(+)</text>
        <dbReference type="Rhea" id="RHEA:15613"/>
        <dbReference type="ChEBI" id="CHEBI:15378"/>
        <dbReference type="ChEBI" id="CHEBI:57540"/>
        <dbReference type="ChEBI" id="CHEBI:57945"/>
        <dbReference type="ChEBI" id="CHEBI:58351"/>
        <dbReference type="ChEBI" id="CHEBI:58827"/>
        <dbReference type="EC" id="1.3.1.76"/>
    </reaction>
</comment>
<dbReference type="GO" id="GO:0004325">
    <property type="term" value="F:ferrochelatase activity"/>
    <property type="evidence" value="ECO:0007669"/>
    <property type="project" value="InterPro"/>
</dbReference>
<accession>A0A1Y3MHR3</accession>
<dbReference type="UniPathway" id="UPA00262">
    <property type="reaction ID" value="UER00222"/>
</dbReference>
<name>A0A1Y3MHR3_9BACI</name>
<dbReference type="GO" id="GO:0019354">
    <property type="term" value="P:siroheme biosynthetic process"/>
    <property type="evidence" value="ECO:0007669"/>
    <property type="project" value="UniProtKB-UniPathway"/>
</dbReference>
<evidence type="ECO:0000256" key="3">
    <source>
        <dbReference type="ARBA" id="ARBA00023002"/>
    </source>
</evidence>
<comment type="caution">
    <text evidence="7">The sequence shown here is derived from an EMBL/GenBank/DDBJ whole genome shotgun (WGS) entry which is preliminary data.</text>
</comment>
<dbReference type="GO" id="GO:0043115">
    <property type="term" value="F:precorrin-2 dehydrogenase activity"/>
    <property type="evidence" value="ECO:0007669"/>
    <property type="project" value="UniProtKB-EC"/>
</dbReference>
<comment type="pathway">
    <text evidence="1">Porphyrin-containing compound metabolism; siroheme biosynthesis; sirohydrochlorin from precorrin-2: step 1/1.</text>
</comment>
<dbReference type="PANTHER" id="PTHR35330:SF1">
    <property type="entry name" value="SIROHEME BIOSYNTHESIS PROTEIN MET8"/>
    <property type="match status" value="1"/>
</dbReference>
<dbReference type="EC" id="1.3.1.76" evidence="2"/>
<protein>
    <recommendedName>
        <fullName evidence="2">precorrin-2 dehydrogenase</fullName>
        <ecNumber evidence="2">1.3.1.76</ecNumber>
    </recommendedName>
</protein>
<evidence type="ECO:0000256" key="5">
    <source>
        <dbReference type="ARBA" id="ARBA00023244"/>
    </source>
</evidence>
<dbReference type="Gene3D" id="3.40.50.720">
    <property type="entry name" value="NAD(P)-binding Rossmann-like Domain"/>
    <property type="match status" value="1"/>
</dbReference>
<reference evidence="7 8" key="1">
    <citation type="submission" date="2017-02" db="EMBL/GenBank/DDBJ databases">
        <title>Bacillus pseudomycoides isolate FSL K6-0042.</title>
        <authorList>
            <person name="Kovac J."/>
        </authorList>
    </citation>
    <scope>NUCLEOTIDE SEQUENCE [LARGE SCALE GENOMIC DNA]</scope>
    <source>
        <strain evidence="7 8">FSL K6-0042</strain>
    </source>
</reference>
<dbReference type="PANTHER" id="PTHR35330">
    <property type="entry name" value="SIROHEME BIOSYNTHESIS PROTEIN MET8"/>
    <property type="match status" value="1"/>
</dbReference>
<evidence type="ECO:0000256" key="4">
    <source>
        <dbReference type="ARBA" id="ARBA00023027"/>
    </source>
</evidence>
<dbReference type="AlphaFoldDB" id="A0A1Y3MHR3"/>
<sequence>MYNIYPIMCNLQGKTVVIIGGGKIAYRKAAGLKNTGARVTIVSPYICEEMENLTYITWKEKMFTEEDIKDAHLIYAATNHHDVNMMVKQAVHDFQWVNIVSDGTESSFHTPAIIRNDEYVISISTSGKNPSFAKRIKEKLMKILPKIIK</sequence>
<dbReference type="InterPro" id="IPR028161">
    <property type="entry name" value="Met8-like"/>
</dbReference>
<evidence type="ECO:0000256" key="2">
    <source>
        <dbReference type="ARBA" id="ARBA00012400"/>
    </source>
</evidence>
<dbReference type="EMBL" id="MWPX01000027">
    <property type="protein sequence ID" value="OUM47142.1"/>
    <property type="molecule type" value="Genomic_DNA"/>
</dbReference>
<dbReference type="InterPro" id="IPR036291">
    <property type="entry name" value="NAD(P)-bd_dom_sf"/>
</dbReference>
<dbReference type="NCBIfam" id="NF005223">
    <property type="entry name" value="PRK06719.1"/>
    <property type="match status" value="1"/>
</dbReference>
<organism evidence="7 8">
    <name type="scientific">Bacillus pseudomycoides</name>
    <dbReference type="NCBI Taxonomy" id="64104"/>
    <lineage>
        <taxon>Bacteria</taxon>
        <taxon>Bacillati</taxon>
        <taxon>Bacillota</taxon>
        <taxon>Bacilli</taxon>
        <taxon>Bacillales</taxon>
        <taxon>Bacillaceae</taxon>
        <taxon>Bacillus</taxon>
        <taxon>Bacillus cereus group</taxon>
    </lineage>
</organism>
<dbReference type="SUPFAM" id="SSF75615">
    <property type="entry name" value="Siroheme synthase middle domains-like"/>
    <property type="match status" value="1"/>
</dbReference>
<gene>
    <name evidence="7" type="ORF">BW425_19730</name>
</gene>
<evidence type="ECO:0000313" key="7">
    <source>
        <dbReference type="EMBL" id="OUM47142.1"/>
    </source>
</evidence>
<dbReference type="InterPro" id="IPR006367">
    <property type="entry name" value="Sirohaem_synthase_N"/>
</dbReference>
<keyword evidence="3" id="KW-0560">Oxidoreductase</keyword>